<name>A4JQB2_BURVG</name>
<evidence type="ECO:0000313" key="2">
    <source>
        <dbReference type="Proteomes" id="UP000002287"/>
    </source>
</evidence>
<evidence type="ECO:0000313" key="1">
    <source>
        <dbReference type="EMBL" id="ABO58465.1"/>
    </source>
</evidence>
<gene>
    <name evidence="1" type="ordered locus">Bcep1808_5521</name>
</gene>
<dbReference type="EMBL" id="CP000616">
    <property type="protein sequence ID" value="ABO58465.1"/>
    <property type="molecule type" value="Genomic_DNA"/>
</dbReference>
<reference evidence="2" key="1">
    <citation type="submission" date="2007-03" db="EMBL/GenBank/DDBJ databases">
        <title>Complete sequence of chromosome 3 of Burkholderia vietnamiensis G4.</title>
        <authorList>
            <consortium name="US DOE Joint Genome Institute"/>
            <person name="Copeland A."/>
            <person name="Lucas S."/>
            <person name="Lapidus A."/>
            <person name="Barry K."/>
            <person name="Detter J.C."/>
            <person name="Glavina del Rio T."/>
            <person name="Hammon N."/>
            <person name="Israni S."/>
            <person name="Dalin E."/>
            <person name="Tice H."/>
            <person name="Pitluck S."/>
            <person name="Chain P."/>
            <person name="Malfatti S."/>
            <person name="Shin M."/>
            <person name="Vergez L."/>
            <person name="Schmutz J."/>
            <person name="Larimer F."/>
            <person name="Land M."/>
            <person name="Hauser L."/>
            <person name="Kyrpides N."/>
            <person name="Tiedje J."/>
            <person name="Richardson P."/>
        </authorList>
    </citation>
    <scope>NUCLEOTIDE SEQUENCE [LARGE SCALE GENOMIC DNA]</scope>
    <source>
        <strain evidence="2">G4 / LMG 22486</strain>
    </source>
</reference>
<sequence>MFGPLINAKTLSRASRDDEEQLLPLPADQVRRLSLKHHLAFAALCGGCGDVESIAALSNMLHLRAGCNAELYRCADSALAQCVARVECGGEWALTDAERAAFEPLRHGHDEQLTAVPVHRFLEALEQGQHAGLRPADRVGLVPKRCLPAMANAPSAWYARMNLQAGAATRGACVDAEFDSFYVETLGSGLEVGSCVVKAHHCALRRTG</sequence>
<organism evidence="1 2">
    <name type="scientific">Burkholderia vietnamiensis (strain G4 / LMG 22486)</name>
    <name type="common">Burkholderia cepacia (strain R1808)</name>
    <dbReference type="NCBI Taxonomy" id="269482"/>
    <lineage>
        <taxon>Bacteria</taxon>
        <taxon>Pseudomonadati</taxon>
        <taxon>Pseudomonadota</taxon>
        <taxon>Betaproteobacteria</taxon>
        <taxon>Burkholderiales</taxon>
        <taxon>Burkholderiaceae</taxon>
        <taxon>Burkholderia</taxon>
        <taxon>Burkholderia cepacia complex</taxon>
    </lineage>
</organism>
<dbReference type="Proteomes" id="UP000002287">
    <property type="component" value="Chromosome 3"/>
</dbReference>
<proteinExistence type="predicted"/>
<dbReference type="KEGG" id="bvi:Bcep1808_5521"/>
<protein>
    <submittedName>
        <fullName evidence="1">Uncharacterized protein</fullName>
    </submittedName>
</protein>
<dbReference type="AlphaFoldDB" id="A4JQB2"/>
<dbReference type="HOGENOM" id="CLU_1318923_0_0_4"/>
<accession>A4JQB2</accession>